<dbReference type="AlphaFoldDB" id="A0A2U2X264"/>
<evidence type="ECO:0000313" key="1">
    <source>
        <dbReference type="EMBL" id="PWH81860.1"/>
    </source>
</evidence>
<gene>
    <name evidence="1" type="ORF">DIT68_14300</name>
</gene>
<accession>A0A2U2X264</accession>
<reference evidence="1 2" key="2">
    <citation type="submission" date="2018-05" db="EMBL/GenBank/DDBJ databases">
        <authorList>
            <person name="Lanie J.A."/>
            <person name="Ng W.-L."/>
            <person name="Kazmierczak K.M."/>
            <person name="Andrzejewski T.M."/>
            <person name="Davidsen T.M."/>
            <person name="Wayne K.J."/>
            <person name="Tettelin H."/>
            <person name="Glass J.I."/>
            <person name="Rusch D."/>
            <person name="Podicherti R."/>
            <person name="Tsui H.-C.T."/>
            <person name="Winkler M.E."/>
        </authorList>
    </citation>
    <scope>NUCLEOTIDE SEQUENCE [LARGE SCALE GENOMIC DNA]</scope>
    <source>
        <strain evidence="1 2">C305</strain>
    </source>
</reference>
<dbReference type="EMBL" id="QFRJ01000015">
    <property type="protein sequence ID" value="PWH81860.1"/>
    <property type="molecule type" value="Genomic_DNA"/>
</dbReference>
<organism evidence="1 2">
    <name type="scientific">Brumimicrobium oceani</name>
    <dbReference type="NCBI Taxonomy" id="2100725"/>
    <lineage>
        <taxon>Bacteria</taxon>
        <taxon>Pseudomonadati</taxon>
        <taxon>Bacteroidota</taxon>
        <taxon>Flavobacteriia</taxon>
        <taxon>Flavobacteriales</taxon>
        <taxon>Crocinitomicaceae</taxon>
        <taxon>Brumimicrobium</taxon>
    </lineage>
</organism>
<dbReference type="Proteomes" id="UP000245370">
    <property type="component" value="Unassembled WGS sequence"/>
</dbReference>
<sequence length="103" mass="11608">MKSISKQLLPYFSLIKIKSQIIKIVWLLFWPPFPPPPFSLFALFASQCVLRVLHKVASAKNLSESKIAAQCYGTLSGWGSMVKFRAKKCPEESRGSLNVFTTE</sequence>
<keyword evidence="2" id="KW-1185">Reference proteome</keyword>
<protein>
    <submittedName>
        <fullName evidence="1">Uncharacterized protein</fullName>
    </submittedName>
</protein>
<evidence type="ECO:0000313" key="2">
    <source>
        <dbReference type="Proteomes" id="UP000245370"/>
    </source>
</evidence>
<reference evidence="1 2" key="1">
    <citation type="submission" date="2018-05" db="EMBL/GenBank/DDBJ databases">
        <title>Brumimicrobium oceani sp. nov., isolated from coastal sediment.</title>
        <authorList>
            <person name="Kou Y."/>
        </authorList>
    </citation>
    <scope>NUCLEOTIDE SEQUENCE [LARGE SCALE GENOMIC DNA]</scope>
    <source>
        <strain evidence="1 2">C305</strain>
    </source>
</reference>
<name>A0A2U2X264_9FLAO</name>
<comment type="caution">
    <text evidence="1">The sequence shown here is derived from an EMBL/GenBank/DDBJ whole genome shotgun (WGS) entry which is preliminary data.</text>
</comment>
<proteinExistence type="predicted"/>